<feature type="region of interest" description="Disordered" evidence="1">
    <location>
        <begin position="84"/>
        <end position="136"/>
    </location>
</feature>
<evidence type="ECO:0000313" key="4">
    <source>
        <dbReference type="Proteomes" id="UP000032066"/>
    </source>
</evidence>
<evidence type="ECO:0000313" key="3">
    <source>
        <dbReference type="EMBL" id="KIQ65645.1"/>
    </source>
</evidence>
<dbReference type="RefSeq" id="WP_043911963.1">
    <property type="nucleotide sequence ID" value="NZ_JXZB01000002.1"/>
</dbReference>
<evidence type="ECO:0000256" key="2">
    <source>
        <dbReference type="SAM" id="Phobius"/>
    </source>
</evidence>
<feature type="compositionally biased region" description="Basic and acidic residues" evidence="1">
    <location>
        <begin position="8"/>
        <end position="30"/>
    </location>
</feature>
<accession>A0A0D0NBM2</accession>
<dbReference type="PATRIC" id="fig|2064.6.peg.3800"/>
<name>A0A0D0NBM2_KITGR</name>
<keyword evidence="2" id="KW-1133">Transmembrane helix</keyword>
<reference evidence="3 4" key="1">
    <citation type="submission" date="2015-02" db="EMBL/GenBank/DDBJ databases">
        <title>Draft genome sequence of Kitasatospora griseola MF730-N6, a bafilomycin, terpentecin and satosporin producer.</title>
        <authorList>
            <person name="Arens J.C."/>
            <person name="Haltli B."/>
            <person name="Kerr R.G."/>
        </authorList>
    </citation>
    <scope>NUCLEOTIDE SEQUENCE [LARGE SCALE GENOMIC DNA]</scope>
    <source>
        <strain evidence="3 4">MF730-N6</strain>
    </source>
</reference>
<keyword evidence="2" id="KW-0812">Transmembrane</keyword>
<keyword evidence="2" id="KW-0472">Membrane</keyword>
<keyword evidence="4" id="KW-1185">Reference proteome</keyword>
<evidence type="ECO:0000256" key="1">
    <source>
        <dbReference type="SAM" id="MobiDB-lite"/>
    </source>
</evidence>
<gene>
    <name evidence="3" type="ORF">TR51_17720</name>
</gene>
<feature type="transmembrane region" description="Helical" evidence="2">
    <location>
        <begin position="51"/>
        <end position="76"/>
    </location>
</feature>
<sequence length="281" mass="29095">MTAPDSGHPPHEGEHSDGRHHGEDHPDRVTFHAGREGVSWEAPDTPANRRVLLLSLSIVGTVATITVLAMNAAGIITALPIGSKSGDAVSTQSPPARPSPAPAPSPTPSPAPSPVPSPVPSQVPSPSAEPSPGVRAPRTVSFQIDVVGSGYELIDLDAPNDKPLSALVGDDDWNAMSEADQKSYEIVVHDHPAPTVVLGNLAAVLPAGVDLTEATCREAARAGTIKSFRYYTAAERPTNDAKGIRVGATLCLTSSKGAAIAVTITAMPYDIGLVKVDVTIW</sequence>
<feature type="region of interest" description="Disordered" evidence="1">
    <location>
        <begin position="1"/>
        <end position="30"/>
    </location>
</feature>
<feature type="compositionally biased region" description="Pro residues" evidence="1">
    <location>
        <begin position="95"/>
        <end position="129"/>
    </location>
</feature>
<dbReference type="EMBL" id="JXZB01000002">
    <property type="protein sequence ID" value="KIQ65645.1"/>
    <property type="molecule type" value="Genomic_DNA"/>
</dbReference>
<organism evidence="3 4">
    <name type="scientific">Kitasatospora griseola</name>
    <name type="common">Streptomyces griseolosporeus</name>
    <dbReference type="NCBI Taxonomy" id="2064"/>
    <lineage>
        <taxon>Bacteria</taxon>
        <taxon>Bacillati</taxon>
        <taxon>Actinomycetota</taxon>
        <taxon>Actinomycetes</taxon>
        <taxon>Kitasatosporales</taxon>
        <taxon>Streptomycetaceae</taxon>
        <taxon>Kitasatospora</taxon>
    </lineage>
</organism>
<proteinExistence type="predicted"/>
<dbReference type="AlphaFoldDB" id="A0A0D0NBM2"/>
<comment type="caution">
    <text evidence="3">The sequence shown here is derived from an EMBL/GenBank/DDBJ whole genome shotgun (WGS) entry which is preliminary data.</text>
</comment>
<protein>
    <submittedName>
        <fullName evidence="3">Uncharacterized protein</fullName>
    </submittedName>
</protein>
<dbReference type="Proteomes" id="UP000032066">
    <property type="component" value="Unassembled WGS sequence"/>
</dbReference>